<dbReference type="PROSITE" id="PS51257">
    <property type="entry name" value="PROKAR_LIPOPROTEIN"/>
    <property type="match status" value="1"/>
</dbReference>
<dbReference type="InterPro" id="IPR021109">
    <property type="entry name" value="Peptidase_aspartic_dom_sf"/>
</dbReference>
<feature type="signal peptide" evidence="4">
    <location>
        <begin position="1"/>
        <end position="25"/>
    </location>
</feature>
<evidence type="ECO:0000256" key="1">
    <source>
        <dbReference type="ARBA" id="ARBA00007447"/>
    </source>
</evidence>
<dbReference type="PROSITE" id="PS51767">
    <property type="entry name" value="PEPTIDASE_A1"/>
    <property type="match status" value="1"/>
</dbReference>
<keyword evidence="4" id="KW-0732">Signal</keyword>
<keyword evidence="3" id="KW-1133">Transmembrane helix</keyword>
<proteinExistence type="inferred from homology"/>
<feature type="compositionally biased region" description="Polar residues" evidence="2">
    <location>
        <begin position="585"/>
        <end position="594"/>
    </location>
</feature>
<dbReference type="Pfam" id="PF00026">
    <property type="entry name" value="Asp"/>
    <property type="match status" value="1"/>
</dbReference>
<evidence type="ECO:0000256" key="3">
    <source>
        <dbReference type="SAM" id="Phobius"/>
    </source>
</evidence>
<evidence type="ECO:0000256" key="2">
    <source>
        <dbReference type="SAM" id="MobiDB-lite"/>
    </source>
</evidence>
<comment type="similarity">
    <text evidence="1">Belongs to the peptidase A1 family.</text>
</comment>
<dbReference type="Gene3D" id="2.40.70.10">
    <property type="entry name" value="Acid Proteases"/>
    <property type="match status" value="2"/>
</dbReference>
<evidence type="ECO:0000256" key="4">
    <source>
        <dbReference type="SAM" id="SignalP"/>
    </source>
</evidence>
<organism evidence="6 7">
    <name type="scientific">Pyronema omphalodes (strain CBS 100304)</name>
    <name type="common">Pyronema confluens</name>
    <dbReference type="NCBI Taxonomy" id="1076935"/>
    <lineage>
        <taxon>Eukaryota</taxon>
        <taxon>Fungi</taxon>
        <taxon>Dikarya</taxon>
        <taxon>Ascomycota</taxon>
        <taxon>Pezizomycotina</taxon>
        <taxon>Pezizomycetes</taxon>
        <taxon>Pezizales</taxon>
        <taxon>Pyronemataceae</taxon>
        <taxon>Pyronema</taxon>
    </lineage>
</organism>
<evidence type="ECO:0000313" key="7">
    <source>
        <dbReference type="Proteomes" id="UP000018144"/>
    </source>
</evidence>
<dbReference type="eggNOG" id="KOG1339">
    <property type="taxonomic scope" value="Eukaryota"/>
</dbReference>
<evidence type="ECO:0000259" key="5">
    <source>
        <dbReference type="PROSITE" id="PS51767"/>
    </source>
</evidence>
<dbReference type="InterPro" id="IPR034164">
    <property type="entry name" value="Pepsin-like_dom"/>
</dbReference>
<dbReference type="OMA" id="MRCRKER"/>
<name>U4KZ89_PYROM</name>
<dbReference type="OrthoDB" id="4074350at2759"/>
<dbReference type="SUPFAM" id="SSF50630">
    <property type="entry name" value="Acid proteases"/>
    <property type="match status" value="1"/>
</dbReference>
<keyword evidence="7" id="KW-1185">Reference proteome</keyword>
<dbReference type="InterPro" id="IPR001461">
    <property type="entry name" value="Aspartic_peptidase_A1"/>
</dbReference>
<dbReference type="Proteomes" id="UP000018144">
    <property type="component" value="Unassembled WGS sequence"/>
</dbReference>
<dbReference type="CDD" id="cd05471">
    <property type="entry name" value="pepsin_like"/>
    <property type="match status" value="1"/>
</dbReference>
<accession>U4KZ89</accession>
<feature type="domain" description="Peptidase A1" evidence="5">
    <location>
        <begin position="49"/>
        <end position="410"/>
    </location>
</feature>
<keyword evidence="3" id="KW-0812">Transmembrane</keyword>
<dbReference type="PANTHER" id="PTHR47965:SF101">
    <property type="entry name" value="HYPOTHETICAL ASPARTYL PROTEASE (EUROFUNG)-RELATED"/>
    <property type="match status" value="1"/>
</dbReference>
<dbReference type="GO" id="GO:0031505">
    <property type="term" value="P:fungal-type cell wall organization"/>
    <property type="evidence" value="ECO:0007669"/>
    <property type="project" value="TreeGrafter"/>
</dbReference>
<feature type="chain" id="PRO_5004650982" evidence="4">
    <location>
        <begin position="26"/>
        <end position="612"/>
    </location>
</feature>
<gene>
    <name evidence="6" type="ORF">PCON_06960</name>
</gene>
<feature type="region of interest" description="Disordered" evidence="2">
    <location>
        <begin position="530"/>
        <end position="612"/>
    </location>
</feature>
<evidence type="ECO:0000313" key="6">
    <source>
        <dbReference type="EMBL" id="CCX07371.1"/>
    </source>
</evidence>
<feature type="transmembrane region" description="Helical" evidence="3">
    <location>
        <begin position="442"/>
        <end position="465"/>
    </location>
</feature>
<dbReference type="PANTHER" id="PTHR47965">
    <property type="entry name" value="ASPARTYL PROTEASE-RELATED"/>
    <property type="match status" value="1"/>
</dbReference>
<keyword evidence="3" id="KW-0472">Membrane</keyword>
<sequence>MSPSPRNSLFYIGLVLVACVGLTIAANGSAPIHIPTDGARWLGNDGKWSTITLRIGNQPQVVYLQASTGSSITTVVGPGWCDNTSTDYACDLRGRVFNPAQSTTWQSIGSYATQPQPYLYDESSSLGFLKTNSKDYGWANFGRDTIKIANDQGPDFRIDHQTIGVINDTTTLLGTLGLSVKSRSFANEERYPSFLSSLHDNGTIPTKSFGYTAGNYRKLRGTTLDVVLGGSNLGRYTPNNATFQLNANQDPVASLKGLTVSATGVPSWGGGSHILLTEPVNVRIDSSTPFMWLPLEVCKAFEAAFGLTWNSTNNLYLLNDTNIYNDLKQLNITFTFSLGTGPADPAPATIQVPYSTFDLDISWPYVNTRQDMKYFPLKRSSNPDQYTLGRSFLQEAYMIVDFQRGNFSVHQALFPPEQDQIVAILPPGSDTNPGKKNSTLPIGAIIGIAIGGAAIVILFICGLIWHRRKKAKTHEPDNEGAMAMDGGQVNGPGVWEAYGDTAHKPAIQIPTSEMPSNDARVSRTELPAVNFEPAELTGDNEHPKQRARFSWEAEDNPSHRNVNSPLLPPPLPSPFTPRTPHSESSRAVSDVTTPTGPPSEADMSPMSPVFQH</sequence>
<protein>
    <submittedName>
        <fullName evidence="6">Similar to Aspartic proteinase yapsin-6 acc. no. P40583</fullName>
    </submittedName>
</protein>
<dbReference type="GO" id="GO:0004190">
    <property type="term" value="F:aspartic-type endopeptidase activity"/>
    <property type="evidence" value="ECO:0007669"/>
    <property type="project" value="InterPro"/>
</dbReference>
<reference evidence="6 7" key="1">
    <citation type="journal article" date="2013" name="PLoS Genet.">
        <title>The genome and development-dependent transcriptomes of Pyronema confluens: a window into fungal evolution.</title>
        <authorList>
            <person name="Traeger S."/>
            <person name="Altegoer F."/>
            <person name="Freitag M."/>
            <person name="Gabaldon T."/>
            <person name="Kempken F."/>
            <person name="Kumar A."/>
            <person name="Marcet-Houben M."/>
            <person name="Poggeler S."/>
            <person name="Stajich J.E."/>
            <person name="Nowrousian M."/>
        </authorList>
    </citation>
    <scope>NUCLEOTIDE SEQUENCE [LARGE SCALE GENOMIC DNA]</scope>
    <source>
        <strain evidence="7">CBS 100304</strain>
        <tissue evidence="6">Vegetative mycelium</tissue>
    </source>
</reference>
<dbReference type="GO" id="GO:0006508">
    <property type="term" value="P:proteolysis"/>
    <property type="evidence" value="ECO:0007669"/>
    <property type="project" value="InterPro"/>
</dbReference>
<dbReference type="EMBL" id="HF935349">
    <property type="protein sequence ID" value="CCX07371.1"/>
    <property type="molecule type" value="Genomic_DNA"/>
</dbReference>
<dbReference type="GO" id="GO:0009277">
    <property type="term" value="C:fungal-type cell wall"/>
    <property type="evidence" value="ECO:0007669"/>
    <property type="project" value="TreeGrafter"/>
</dbReference>
<dbReference type="AlphaFoldDB" id="U4KZ89"/>
<feature type="compositionally biased region" description="Pro residues" evidence="2">
    <location>
        <begin position="566"/>
        <end position="577"/>
    </location>
</feature>
<dbReference type="STRING" id="1076935.U4KZ89"/>
<dbReference type="InterPro" id="IPR033121">
    <property type="entry name" value="PEPTIDASE_A1"/>
</dbReference>
<dbReference type="GO" id="GO:0005576">
    <property type="term" value="C:extracellular region"/>
    <property type="evidence" value="ECO:0007669"/>
    <property type="project" value="TreeGrafter"/>
</dbReference>